<dbReference type="EMBL" id="CP019650">
    <property type="protein sequence ID" value="AQQ67675.1"/>
    <property type="molecule type" value="Genomic_DNA"/>
</dbReference>
<evidence type="ECO:0000256" key="1">
    <source>
        <dbReference type="SAM" id="Phobius"/>
    </source>
</evidence>
<protein>
    <submittedName>
        <fullName evidence="2">Uncharacterized protein</fullName>
    </submittedName>
</protein>
<evidence type="ECO:0000313" key="3">
    <source>
        <dbReference type="Proteomes" id="UP000188219"/>
    </source>
</evidence>
<keyword evidence="1" id="KW-1133">Transmembrane helix</keyword>
<dbReference type="AlphaFoldDB" id="A0A1Q2M4M1"/>
<name>A0A1Q2M4M1_9GAMM</name>
<dbReference type="KEGG" id="maga:Mag101_08520"/>
<reference evidence="2" key="1">
    <citation type="submission" date="2017-02" db="EMBL/GenBank/DDBJ databases">
        <title>Genome of Microbulbifer agarilyticus GP101.</title>
        <authorList>
            <person name="Jung J."/>
            <person name="Bae S.S."/>
            <person name="Baek K."/>
        </authorList>
    </citation>
    <scope>NUCLEOTIDE SEQUENCE [LARGE SCALE GENOMIC DNA]</scope>
    <source>
        <strain evidence="2">GP101</strain>
    </source>
</reference>
<sequence length="67" mass="6983">MVVAGTMVEGGIMVVEGITAVVAIITHAIHTGPDIGRVRRLAPQLLRLRGPGFTHCPNLAPQLASMA</sequence>
<feature type="transmembrane region" description="Helical" evidence="1">
    <location>
        <begin position="12"/>
        <end position="30"/>
    </location>
</feature>
<accession>A0A1Q2M4M1</accession>
<evidence type="ECO:0000313" key="2">
    <source>
        <dbReference type="EMBL" id="AQQ67675.1"/>
    </source>
</evidence>
<dbReference type="Proteomes" id="UP000188219">
    <property type="component" value="Chromosome"/>
</dbReference>
<keyword evidence="3" id="KW-1185">Reference proteome</keyword>
<keyword evidence="1" id="KW-0812">Transmembrane</keyword>
<gene>
    <name evidence="2" type="ORF">Mag101_08520</name>
</gene>
<keyword evidence="1" id="KW-0472">Membrane</keyword>
<proteinExistence type="predicted"/>
<organism evidence="2 3">
    <name type="scientific">Microbulbifer agarilyticus</name>
    <dbReference type="NCBI Taxonomy" id="260552"/>
    <lineage>
        <taxon>Bacteria</taxon>
        <taxon>Pseudomonadati</taxon>
        <taxon>Pseudomonadota</taxon>
        <taxon>Gammaproteobacteria</taxon>
        <taxon>Cellvibrionales</taxon>
        <taxon>Microbulbiferaceae</taxon>
        <taxon>Microbulbifer</taxon>
    </lineage>
</organism>